<keyword evidence="3" id="KW-1185">Reference proteome</keyword>
<evidence type="ECO:0000256" key="1">
    <source>
        <dbReference type="SAM" id="Phobius"/>
    </source>
</evidence>
<proteinExistence type="predicted"/>
<dbReference type="Proteomes" id="UP001174677">
    <property type="component" value="Chromosome 16"/>
</dbReference>
<evidence type="ECO:0000313" key="2">
    <source>
        <dbReference type="EMBL" id="KAJ9147067.1"/>
    </source>
</evidence>
<keyword evidence="1" id="KW-0812">Transmembrane</keyword>
<protein>
    <submittedName>
        <fullName evidence="2">Uncharacterized protein</fullName>
    </submittedName>
</protein>
<evidence type="ECO:0000313" key="3">
    <source>
        <dbReference type="Proteomes" id="UP001174677"/>
    </source>
</evidence>
<keyword evidence="1" id="KW-1133">Transmembrane helix</keyword>
<accession>A0ABQ9KT51</accession>
<keyword evidence="1" id="KW-0472">Membrane</keyword>
<comment type="caution">
    <text evidence="2">The sequence shown here is derived from an EMBL/GenBank/DDBJ whole genome shotgun (WGS) entry which is preliminary data.</text>
</comment>
<reference evidence="2" key="1">
    <citation type="journal article" date="2023" name="Plant Biotechnol. J.">
        <title>Chromosome-level wild Hevea brasiliensis genome provides new tools for genomic-assisted breeding and valuable loci to elevate rubber yield.</title>
        <authorList>
            <person name="Cheng H."/>
            <person name="Song X."/>
            <person name="Hu Y."/>
            <person name="Wu T."/>
            <person name="Yang Q."/>
            <person name="An Z."/>
            <person name="Feng S."/>
            <person name="Deng Z."/>
            <person name="Wu W."/>
            <person name="Zeng X."/>
            <person name="Tu M."/>
            <person name="Wang X."/>
            <person name="Huang H."/>
        </authorList>
    </citation>
    <scope>NUCLEOTIDE SEQUENCE</scope>
    <source>
        <strain evidence="2">MT/VB/25A 57/8</strain>
    </source>
</reference>
<dbReference type="EMBL" id="JARPOI010000016">
    <property type="protein sequence ID" value="KAJ9147067.1"/>
    <property type="molecule type" value="Genomic_DNA"/>
</dbReference>
<organism evidence="2 3">
    <name type="scientific">Hevea brasiliensis</name>
    <name type="common">Para rubber tree</name>
    <name type="synonym">Siphonia brasiliensis</name>
    <dbReference type="NCBI Taxonomy" id="3981"/>
    <lineage>
        <taxon>Eukaryota</taxon>
        <taxon>Viridiplantae</taxon>
        <taxon>Streptophyta</taxon>
        <taxon>Embryophyta</taxon>
        <taxon>Tracheophyta</taxon>
        <taxon>Spermatophyta</taxon>
        <taxon>Magnoliopsida</taxon>
        <taxon>eudicotyledons</taxon>
        <taxon>Gunneridae</taxon>
        <taxon>Pentapetalae</taxon>
        <taxon>rosids</taxon>
        <taxon>fabids</taxon>
        <taxon>Malpighiales</taxon>
        <taxon>Euphorbiaceae</taxon>
        <taxon>Crotonoideae</taxon>
        <taxon>Micrandreae</taxon>
        <taxon>Hevea</taxon>
    </lineage>
</organism>
<feature type="transmembrane region" description="Helical" evidence="1">
    <location>
        <begin position="94"/>
        <end position="114"/>
    </location>
</feature>
<sequence length="138" mass="16382">MLWHGICKCKQRNWDCRSKSHRRRRLLARGCTHFSSWSIGNVKLEAKQSWTSKPHVSVGCREPAIYLVHRTKPLNPLPVLQKLSSTSSSNKSRWFNFFIMSFQVYDILMTILYIDFYIEHNVVAIFCRLTFFTSNHLW</sequence>
<gene>
    <name evidence="2" type="ORF">P3X46_029270</name>
</gene>
<name>A0ABQ9KT51_HEVBR</name>